<evidence type="ECO:0000313" key="3">
    <source>
        <dbReference type="EMBL" id="MCE7001568.1"/>
    </source>
</evidence>
<dbReference type="InterPro" id="IPR000551">
    <property type="entry name" value="MerR-type_HTH_dom"/>
</dbReference>
<dbReference type="CDD" id="cd00592">
    <property type="entry name" value="HTH_MerR-like"/>
    <property type="match status" value="1"/>
</dbReference>
<dbReference type="RefSeq" id="WP_233722633.1">
    <property type="nucleotide sequence ID" value="NZ_JAJVCN010000001.1"/>
</dbReference>
<evidence type="ECO:0000259" key="2">
    <source>
        <dbReference type="PROSITE" id="PS50937"/>
    </source>
</evidence>
<gene>
    <name evidence="3" type="ORF">LWC34_01735</name>
</gene>
<proteinExistence type="predicted"/>
<dbReference type="Proteomes" id="UP001521150">
    <property type="component" value="Unassembled WGS sequence"/>
</dbReference>
<dbReference type="PANTHER" id="PTHR30204:SF93">
    <property type="entry name" value="HTH MERR-TYPE DOMAIN-CONTAINING PROTEIN"/>
    <property type="match status" value="1"/>
</dbReference>
<reference evidence="3 4" key="1">
    <citation type="submission" date="2021-12" db="EMBL/GenBank/DDBJ databases">
        <title>Genome sequence of Kibdelosporangium philippinense ATCC 49844.</title>
        <authorList>
            <person name="Fedorov E.A."/>
            <person name="Omeragic M."/>
            <person name="Shalygina K.F."/>
            <person name="Maclea K.S."/>
        </authorList>
    </citation>
    <scope>NUCLEOTIDE SEQUENCE [LARGE SCALE GENOMIC DNA]</scope>
    <source>
        <strain evidence="3 4">ATCC 49844</strain>
    </source>
</reference>
<dbReference type="InterPro" id="IPR047057">
    <property type="entry name" value="MerR_fam"/>
</dbReference>
<dbReference type="SUPFAM" id="SSF46955">
    <property type="entry name" value="Putative DNA-binding domain"/>
    <property type="match status" value="1"/>
</dbReference>
<dbReference type="Pfam" id="PF13411">
    <property type="entry name" value="MerR_1"/>
    <property type="match status" value="1"/>
</dbReference>
<dbReference type="EMBL" id="JAJVCN010000001">
    <property type="protein sequence ID" value="MCE7001568.1"/>
    <property type="molecule type" value="Genomic_DNA"/>
</dbReference>
<organism evidence="3 4">
    <name type="scientific">Kibdelosporangium philippinense</name>
    <dbReference type="NCBI Taxonomy" id="211113"/>
    <lineage>
        <taxon>Bacteria</taxon>
        <taxon>Bacillati</taxon>
        <taxon>Actinomycetota</taxon>
        <taxon>Actinomycetes</taxon>
        <taxon>Pseudonocardiales</taxon>
        <taxon>Pseudonocardiaceae</taxon>
        <taxon>Kibdelosporangium</taxon>
    </lineage>
</organism>
<accession>A0ABS8Z0T2</accession>
<dbReference type="PRINTS" id="PR00040">
    <property type="entry name" value="HTHMERR"/>
</dbReference>
<feature type="domain" description="HTH merR-type" evidence="2">
    <location>
        <begin position="1"/>
        <end position="69"/>
    </location>
</feature>
<comment type="caution">
    <text evidence="3">The sequence shown here is derived from an EMBL/GenBank/DDBJ whole genome shotgun (WGS) entry which is preliminary data.</text>
</comment>
<name>A0ABS8Z0T2_9PSEU</name>
<dbReference type="PROSITE" id="PS50937">
    <property type="entry name" value="HTH_MERR_2"/>
    <property type="match status" value="1"/>
</dbReference>
<dbReference type="SMART" id="SM00422">
    <property type="entry name" value="HTH_MERR"/>
    <property type="match status" value="1"/>
</dbReference>
<dbReference type="PANTHER" id="PTHR30204">
    <property type="entry name" value="REDOX-CYCLING DRUG-SENSING TRANSCRIPTIONAL ACTIVATOR SOXR"/>
    <property type="match status" value="1"/>
</dbReference>
<keyword evidence="1" id="KW-0238">DNA-binding</keyword>
<evidence type="ECO:0000256" key="1">
    <source>
        <dbReference type="ARBA" id="ARBA00023125"/>
    </source>
</evidence>
<dbReference type="InterPro" id="IPR009061">
    <property type="entry name" value="DNA-bd_dom_put_sf"/>
</dbReference>
<protein>
    <submittedName>
        <fullName evidence="3">MerR family transcriptional regulator</fullName>
    </submittedName>
</protein>
<evidence type="ECO:0000313" key="4">
    <source>
        <dbReference type="Proteomes" id="UP001521150"/>
    </source>
</evidence>
<keyword evidence="4" id="KW-1185">Reference proteome</keyword>
<dbReference type="Gene3D" id="1.10.1660.10">
    <property type="match status" value="1"/>
</dbReference>
<sequence length="238" mass="26209">MRIGELAGMIGLSTRAIRHYHHRGLLPEPDRLANGYREYGLRDVILLARIRRLTELGLSLDEVRGALSDEHGNDLREALIALDSDLEKQEEVIRARRARLADLIAQVELRPDSTISVELAGLLADLPAPHGEIGTLDRELLALLDITPGRDEVVAMLRANPIDPGVSADLARRLEELSDAPVDDPRITPLAHEIARSIPVDLMPTDIDMDNSFAEAVLESLKPAQAEMIRQAIRKGAT</sequence>